<proteinExistence type="predicted"/>
<dbReference type="EMBL" id="VTOX01000007">
    <property type="protein sequence ID" value="NKE67622.1"/>
    <property type="molecule type" value="Genomic_DNA"/>
</dbReference>
<comment type="caution">
    <text evidence="1">The sequence shown here is derived from an EMBL/GenBank/DDBJ whole genome shotgun (WGS) entry which is preliminary data.</text>
</comment>
<accession>A0A7X6DI70</accession>
<evidence type="ECO:0000313" key="2">
    <source>
        <dbReference type="Proteomes" id="UP000521868"/>
    </source>
</evidence>
<reference evidence="1 2" key="1">
    <citation type="journal article" date="2020" name="Nature">
        <title>Bacterial chemolithoautotrophy via manganese oxidation.</title>
        <authorList>
            <person name="Yu H."/>
            <person name="Leadbetter J.R."/>
        </authorList>
    </citation>
    <scope>NUCLEOTIDE SEQUENCE [LARGE SCALE GENOMIC DNA]</scope>
    <source>
        <strain evidence="1 2">RBP-1</strain>
    </source>
</reference>
<keyword evidence="2" id="KW-1185">Reference proteome</keyword>
<name>A0A7X6DI70_9BURK</name>
<dbReference type="Proteomes" id="UP000521868">
    <property type="component" value="Unassembled WGS sequence"/>
</dbReference>
<dbReference type="AlphaFoldDB" id="A0A7X6DI70"/>
<gene>
    <name evidence="1" type="ORF">RAMLITH_17505</name>
</gene>
<sequence length="210" mass="22697">MHRQNTDPTLKWLLNERAALVGRIARLQESAAAAQAPAERAQRRAEELAALVAALTANQQAAVEELAALDVVLAASYPAVNPAAGGVVRATTGKYGHRGALREFLLSQLRRVAPKSVGTGALARLALAEFNLRPLTERERTNFRKQLRIQLRKEAAVVEELPVPGQSGAVQWRWRAQPSFGDIARELNRGQDAYAIGPEVGCQRTGSPPG</sequence>
<organism evidence="1 2">
    <name type="scientific">Ramlibacter lithotrophicus</name>
    <dbReference type="NCBI Taxonomy" id="2606681"/>
    <lineage>
        <taxon>Bacteria</taxon>
        <taxon>Pseudomonadati</taxon>
        <taxon>Pseudomonadota</taxon>
        <taxon>Betaproteobacteria</taxon>
        <taxon>Burkholderiales</taxon>
        <taxon>Comamonadaceae</taxon>
        <taxon>Ramlibacter</taxon>
    </lineage>
</organism>
<dbReference type="RefSeq" id="WP_168108755.1">
    <property type="nucleotide sequence ID" value="NZ_VTOX01000007.1"/>
</dbReference>
<evidence type="ECO:0000313" key="1">
    <source>
        <dbReference type="EMBL" id="NKE67622.1"/>
    </source>
</evidence>
<protein>
    <submittedName>
        <fullName evidence="1">Uncharacterized protein</fullName>
    </submittedName>
</protein>